<sequence>MATSTMPPQVQGQRLQLTTLELGVGAALAAVAVLGVTLFAVSSESAQSSPGADRNASTAVVSQVP</sequence>
<protein>
    <submittedName>
        <fullName evidence="3">Uncharacterized protein</fullName>
    </submittedName>
</protein>
<evidence type="ECO:0000256" key="2">
    <source>
        <dbReference type="SAM" id="Phobius"/>
    </source>
</evidence>
<name>A0A2A2WQ18_9ACTN</name>
<evidence type="ECO:0000313" key="4">
    <source>
        <dbReference type="Proteomes" id="UP000218810"/>
    </source>
</evidence>
<keyword evidence="4" id="KW-1185">Reference proteome</keyword>
<feature type="transmembrane region" description="Helical" evidence="2">
    <location>
        <begin position="20"/>
        <end position="41"/>
    </location>
</feature>
<comment type="caution">
    <text evidence="3">The sequence shown here is derived from an EMBL/GenBank/DDBJ whole genome shotgun (WGS) entry which is preliminary data.</text>
</comment>
<dbReference type="AlphaFoldDB" id="A0A2A2WQ18"/>
<proteinExistence type="predicted"/>
<reference evidence="4" key="1">
    <citation type="submission" date="2017-09" db="EMBL/GenBank/DDBJ databases">
        <authorList>
            <person name="Zhang Y."/>
            <person name="Huang X."/>
            <person name="Liu J."/>
            <person name="Lu L."/>
            <person name="Peng K."/>
        </authorList>
    </citation>
    <scope>NUCLEOTIDE SEQUENCE [LARGE SCALE GENOMIC DNA]</scope>
    <source>
        <strain evidence="4">S-XJ-1</strain>
    </source>
</reference>
<organism evidence="3 4">
    <name type="scientific">Dietzia natronolimnaea</name>
    <dbReference type="NCBI Taxonomy" id="161920"/>
    <lineage>
        <taxon>Bacteria</taxon>
        <taxon>Bacillati</taxon>
        <taxon>Actinomycetota</taxon>
        <taxon>Actinomycetes</taxon>
        <taxon>Mycobacteriales</taxon>
        <taxon>Dietziaceae</taxon>
        <taxon>Dietzia</taxon>
    </lineage>
</organism>
<evidence type="ECO:0000313" key="3">
    <source>
        <dbReference type="EMBL" id="PAY23278.1"/>
    </source>
</evidence>
<evidence type="ECO:0000256" key="1">
    <source>
        <dbReference type="SAM" id="MobiDB-lite"/>
    </source>
</evidence>
<keyword evidence="2" id="KW-1133">Transmembrane helix</keyword>
<feature type="region of interest" description="Disordered" evidence="1">
    <location>
        <begin position="44"/>
        <end position="65"/>
    </location>
</feature>
<dbReference type="RefSeq" id="WP_095718234.1">
    <property type="nucleotide sequence ID" value="NZ_NTGA01000016.1"/>
</dbReference>
<dbReference type="Proteomes" id="UP000218810">
    <property type="component" value="Unassembled WGS sequence"/>
</dbReference>
<keyword evidence="2" id="KW-0812">Transmembrane</keyword>
<keyword evidence="2" id="KW-0472">Membrane</keyword>
<accession>A0A2A2WQ18</accession>
<gene>
    <name evidence="3" type="ORF">CEY15_09550</name>
</gene>
<dbReference type="EMBL" id="NTGA01000016">
    <property type="protein sequence ID" value="PAY23278.1"/>
    <property type="molecule type" value="Genomic_DNA"/>
</dbReference>